<feature type="domain" description="HD/PDEase" evidence="1">
    <location>
        <begin position="28"/>
        <end position="136"/>
    </location>
</feature>
<dbReference type="Pfam" id="PF13328">
    <property type="entry name" value="HD_4"/>
    <property type="match status" value="1"/>
</dbReference>
<evidence type="ECO:0000313" key="2">
    <source>
        <dbReference type="EMBL" id="SDN06195.1"/>
    </source>
</evidence>
<dbReference type="OrthoDB" id="9802385at2"/>
<sequence length="189" mass="21460">MNIQSLTKFTAAIELASAAHQSQVRKGNGMPYISHPYMVGILLMDAGCHEDVVIAGILHDVIEDTSCTEKDIEDKFGKIVLNLVQGSSEPDKSASWEERKKHTISFIEQEATVEVCQIACADKLHNVHSLKQDMKKQGEAVWKHFNRGKDQQRWYYYSLVEALRKKVSGFSLYVQLEKEVAEVFESQRT</sequence>
<keyword evidence="3" id="KW-1185">Reference proteome</keyword>
<dbReference type="InterPro" id="IPR003607">
    <property type="entry name" value="HD/PDEase_dom"/>
</dbReference>
<dbReference type="EMBL" id="FNHW01000001">
    <property type="protein sequence ID" value="SDN06195.1"/>
    <property type="molecule type" value="Genomic_DNA"/>
</dbReference>
<organism evidence="2 3">
    <name type="scientific">Fictibacillus solisalsi</name>
    <dbReference type="NCBI Taxonomy" id="459525"/>
    <lineage>
        <taxon>Bacteria</taxon>
        <taxon>Bacillati</taxon>
        <taxon>Bacillota</taxon>
        <taxon>Bacilli</taxon>
        <taxon>Bacillales</taxon>
        <taxon>Fictibacillaceae</taxon>
        <taxon>Fictibacillus</taxon>
    </lineage>
</organism>
<dbReference type="PANTHER" id="PTHR46246">
    <property type="entry name" value="GUANOSINE-3',5'-BIS(DIPHOSPHATE) 3'-PYROPHOSPHOHYDROLASE MESH1"/>
    <property type="match status" value="1"/>
</dbReference>
<gene>
    <name evidence="2" type="ORF">SAMN04488137_3313</name>
</gene>
<evidence type="ECO:0000259" key="1">
    <source>
        <dbReference type="SMART" id="SM00471"/>
    </source>
</evidence>
<dbReference type="GO" id="GO:0008893">
    <property type="term" value="F:guanosine-3',5'-bis(diphosphate) 3'-diphosphatase activity"/>
    <property type="evidence" value="ECO:0007669"/>
    <property type="project" value="TreeGrafter"/>
</dbReference>
<dbReference type="SMART" id="SM00471">
    <property type="entry name" value="HDc"/>
    <property type="match status" value="1"/>
</dbReference>
<proteinExistence type="predicted"/>
<name>A0A1G9YCB6_9BACL</name>
<accession>A0A1G9YCB6</accession>
<dbReference type="AlphaFoldDB" id="A0A1G9YCB6"/>
<dbReference type="Gene3D" id="1.10.3210.10">
    <property type="entry name" value="Hypothetical protein af1432"/>
    <property type="match status" value="1"/>
</dbReference>
<dbReference type="PANTHER" id="PTHR46246:SF1">
    <property type="entry name" value="GUANOSINE-3',5'-BIS(DIPHOSPHATE) 3'-PYROPHOSPHOHYDROLASE MESH1"/>
    <property type="match status" value="1"/>
</dbReference>
<evidence type="ECO:0000313" key="3">
    <source>
        <dbReference type="Proteomes" id="UP000199544"/>
    </source>
</evidence>
<dbReference type="Proteomes" id="UP000199544">
    <property type="component" value="Unassembled WGS sequence"/>
</dbReference>
<dbReference type="RefSeq" id="WP_090236054.1">
    <property type="nucleotide sequence ID" value="NZ_FNHW01000001.1"/>
</dbReference>
<protein>
    <submittedName>
        <fullName evidence="2">HD domain-containing protein</fullName>
    </submittedName>
</protein>
<dbReference type="STRING" id="459525.SAMN04488137_3313"/>
<dbReference type="SUPFAM" id="SSF109604">
    <property type="entry name" value="HD-domain/PDEase-like"/>
    <property type="match status" value="1"/>
</dbReference>
<reference evidence="3" key="1">
    <citation type="submission" date="2016-10" db="EMBL/GenBank/DDBJ databases">
        <authorList>
            <person name="Varghese N."/>
            <person name="Submissions S."/>
        </authorList>
    </citation>
    <scope>NUCLEOTIDE SEQUENCE [LARGE SCALE GENOMIC DNA]</scope>
    <source>
        <strain evidence="3">CGMCC 1.6854</strain>
    </source>
</reference>
<dbReference type="InterPro" id="IPR052194">
    <property type="entry name" value="MESH1"/>
</dbReference>